<dbReference type="RefSeq" id="WP_073269807.1">
    <property type="nucleotide sequence ID" value="NZ_FQTU01000004.1"/>
</dbReference>
<dbReference type="InterPro" id="IPR013022">
    <property type="entry name" value="Xyl_isomerase-like_TIM-brl"/>
</dbReference>
<proteinExistence type="predicted"/>
<sequence length="269" mass="29966">MNLGYMTNAFGALVGHGGGVTNVKDVRYLTICDDVSAIKTIASKGYKFIEVFDGNLSEYESDPNKFTQILEENNIKLLGVYIGASFIYKDALEDELFRIEKVTTLAKKMGAKHIVLGGGAVRGKGILESDYELLAKALDKANEIIKGYGLIASYHPHLGSIAEKPEQIHKLFSLTDIPFCPDIAHLVAGGGDALELVKRYFDRIEYIHLKDWDKQEFVPLGKGVINIREIVQFLKDKHYKGDYLVEIDGYSGFPEEACETSYKFLEGLL</sequence>
<dbReference type="OrthoDB" id="9779184at2"/>
<dbReference type="PANTHER" id="PTHR12110">
    <property type="entry name" value="HYDROXYPYRUVATE ISOMERASE"/>
    <property type="match status" value="1"/>
</dbReference>
<evidence type="ECO:0000313" key="3">
    <source>
        <dbReference type="Proteomes" id="UP000184251"/>
    </source>
</evidence>
<dbReference type="Pfam" id="PF01261">
    <property type="entry name" value="AP_endonuc_2"/>
    <property type="match status" value="1"/>
</dbReference>
<dbReference type="EMBL" id="FQTU01000004">
    <property type="protein sequence ID" value="SHE59722.1"/>
    <property type="molecule type" value="Genomic_DNA"/>
</dbReference>
<gene>
    <name evidence="2" type="ORF">SAMN02746064_00813</name>
</gene>
<evidence type="ECO:0000313" key="2">
    <source>
        <dbReference type="EMBL" id="SHE59722.1"/>
    </source>
</evidence>
<name>A0A1M4USK5_9FIRM</name>
<dbReference type="Gene3D" id="3.20.20.150">
    <property type="entry name" value="Divalent-metal-dependent TIM barrel enzymes"/>
    <property type="match status" value="1"/>
</dbReference>
<accession>A0A1M4USK5</accession>
<evidence type="ECO:0000259" key="1">
    <source>
        <dbReference type="Pfam" id="PF01261"/>
    </source>
</evidence>
<dbReference type="Proteomes" id="UP000184251">
    <property type="component" value="Unassembled WGS sequence"/>
</dbReference>
<protein>
    <submittedName>
        <fullName evidence="2">Inosose dehydratase</fullName>
    </submittedName>
</protein>
<dbReference type="InterPro" id="IPR050312">
    <property type="entry name" value="IolE/XylAMocC-like"/>
</dbReference>
<dbReference type="AlphaFoldDB" id="A0A1M4USK5"/>
<dbReference type="STRING" id="1120975.SAMN02746064_00813"/>
<feature type="domain" description="Xylose isomerase-like TIM barrel" evidence="1">
    <location>
        <begin position="40"/>
        <end position="266"/>
    </location>
</feature>
<organism evidence="2 3">
    <name type="scientific">Alkalibacter saccharofermentans DSM 14828</name>
    <dbReference type="NCBI Taxonomy" id="1120975"/>
    <lineage>
        <taxon>Bacteria</taxon>
        <taxon>Bacillati</taxon>
        <taxon>Bacillota</taxon>
        <taxon>Clostridia</taxon>
        <taxon>Eubacteriales</taxon>
        <taxon>Eubacteriaceae</taxon>
        <taxon>Alkalibacter</taxon>
    </lineage>
</organism>
<dbReference type="InterPro" id="IPR036237">
    <property type="entry name" value="Xyl_isomerase-like_sf"/>
</dbReference>
<keyword evidence="3" id="KW-1185">Reference proteome</keyword>
<dbReference type="PANTHER" id="PTHR12110:SF41">
    <property type="entry name" value="INOSOSE DEHYDRATASE"/>
    <property type="match status" value="1"/>
</dbReference>
<reference evidence="2 3" key="1">
    <citation type="submission" date="2016-11" db="EMBL/GenBank/DDBJ databases">
        <authorList>
            <person name="Jaros S."/>
            <person name="Januszkiewicz K."/>
            <person name="Wedrychowicz H."/>
        </authorList>
    </citation>
    <scope>NUCLEOTIDE SEQUENCE [LARGE SCALE GENOMIC DNA]</scope>
    <source>
        <strain evidence="2 3">DSM 14828</strain>
    </source>
</reference>
<dbReference type="SUPFAM" id="SSF51658">
    <property type="entry name" value="Xylose isomerase-like"/>
    <property type="match status" value="1"/>
</dbReference>